<dbReference type="Proteomes" id="UP001470288">
    <property type="component" value="Unassembled WGS sequence"/>
</dbReference>
<organism evidence="1 2">
    <name type="scientific">Hominiventricola aquisgranensis</name>
    <dbReference type="NCBI Taxonomy" id="3133164"/>
    <lineage>
        <taxon>Bacteria</taxon>
        <taxon>Bacillati</taxon>
        <taxon>Bacillota</taxon>
        <taxon>Clostridia</taxon>
        <taxon>Lachnospirales</taxon>
        <taxon>Lachnospiraceae</taxon>
        <taxon>Hominiventricola</taxon>
    </lineage>
</organism>
<accession>A0ABV1I0J5</accession>
<sequence>MGAYREQLLRETGGRSTKELHMQNRGEEIPSGFLTTFKIRFTISLCLFGFFAWMSLTGKEIYHISADQIEAAVESDILQGQISDCLIKLGLYE</sequence>
<reference evidence="1 2" key="1">
    <citation type="submission" date="2024-03" db="EMBL/GenBank/DDBJ databases">
        <title>Human intestinal bacterial collection.</title>
        <authorList>
            <person name="Pauvert C."/>
            <person name="Hitch T.C.A."/>
            <person name="Clavel T."/>
        </authorList>
    </citation>
    <scope>NUCLEOTIDE SEQUENCE [LARGE SCALE GENOMIC DNA]</scope>
    <source>
        <strain evidence="1 2">CLA-AA-H78B</strain>
    </source>
</reference>
<protein>
    <submittedName>
        <fullName evidence="1">Uncharacterized protein</fullName>
    </submittedName>
</protein>
<dbReference type="EMBL" id="JBBMFC010000011">
    <property type="protein sequence ID" value="MEQ2578702.1"/>
    <property type="molecule type" value="Genomic_DNA"/>
</dbReference>
<proteinExistence type="predicted"/>
<evidence type="ECO:0000313" key="2">
    <source>
        <dbReference type="Proteomes" id="UP001470288"/>
    </source>
</evidence>
<evidence type="ECO:0000313" key="1">
    <source>
        <dbReference type="EMBL" id="MEQ2578702.1"/>
    </source>
</evidence>
<comment type="caution">
    <text evidence="1">The sequence shown here is derived from an EMBL/GenBank/DDBJ whole genome shotgun (WGS) entry which is preliminary data.</text>
</comment>
<dbReference type="RefSeq" id="WP_349144289.1">
    <property type="nucleotide sequence ID" value="NZ_JBBMFC010000011.1"/>
</dbReference>
<gene>
    <name evidence="1" type="ORF">WMO62_07590</name>
</gene>
<name>A0ABV1I0J5_9FIRM</name>
<keyword evidence="2" id="KW-1185">Reference proteome</keyword>